<dbReference type="EMBL" id="KZ309852">
    <property type="protein sequence ID" value="KAG8239707.1"/>
    <property type="molecule type" value="Genomic_DNA"/>
</dbReference>
<feature type="compositionally biased region" description="Acidic residues" evidence="1">
    <location>
        <begin position="229"/>
        <end position="239"/>
    </location>
</feature>
<keyword evidence="3" id="KW-1185">Reference proteome</keyword>
<organism evidence="2 3">
    <name type="scientific">Ladona fulva</name>
    <name type="common">Scarce chaser dragonfly</name>
    <name type="synonym">Libellula fulva</name>
    <dbReference type="NCBI Taxonomy" id="123851"/>
    <lineage>
        <taxon>Eukaryota</taxon>
        <taxon>Metazoa</taxon>
        <taxon>Ecdysozoa</taxon>
        <taxon>Arthropoda</taxon>
        <taxon>Hexapoda</taxon>
        <taxon>Insecta</taxon>
        <taxon>Pterygota</taxon>
        <taxon>Palaeoptera</taxon>
        <taxon>Odonata</taxon>
        <taxon>Epiprocta</taxon>
        <taxon>Anisoptera</taxon>
        <taxon>Libelluloidea</taxon>
        <taxon>Libellulidae</taxon>
        <taxon>Ladona</taxon>
    </lineage>
</organism>
<evidence type="ECO:0000313" key="2">
    <source>
        <dbReference type="EMBL" id="KAG8239707.1"/>
    </source>
</evidence>
<dbReference type="AlphaFoldDB" id="A0A8K0PB09"/>
<evidence type="ECO:0000256" key="1">
    <source>
        <dbReference type="SAM" id="MobiDB-lite"/>
    </source>
</evidence>
<comment type="caution">
    <text evidence="2">The sequence shown here is derived from an EMBL/GenBank/DDBJ whole genome shotgun (WGS) entry which is preliminary data.</text>
</comment>
<feature type="non-terminal residue" evidence="2">
    <location>
        <position position="1"/>
    </location>
</feature>
<evidence type="ECO:0000313" key="3">
    <source>
        <dbReference type="Proteomes" id="UP000792457"/>
    </source>
</evidence>
<gene>
    <name evidence="2" type="ORF">J437_LFUL019378</name>
</gene>
<sequence length="293" mass="32846">MENRSPSSDAYSNLSWLQLQQQKLRDRREGKTRQERHPQEFRLLKELRTYQRCSSSGMQTLPVGEKARIREDGYASDTTVPVGSHFLQDYNGSMEWKWRESGKAGESLTLPLRINTMTTEKSMWSEPGSPLLTRRSVSREKASHYGLGSAAKWKEESTLRTIGSGVVIQPSEAQNDGERPFVAVKRAHDYAAGRRSKESMSSMDDVMAPMSQSRDDSFSSWATASMTWGEEEDEEMVDETDSHKGKTRPQTPAFPVHPRTPYSNGSATPIGYVDLSSDIHGKASLPPKSPQAI</sequence>
<dbReference type="Proteomes" id="UP000792457">
    <property type="component" value="Unassembled WGS sequence"/>
</dbReference>
<accession>A0A8K0PB09</accession>
<protein>
    <submittedName>
        <fullName evidence="2">Uncharacterized protein</fullName>
    </submittedName>
</protein>
<reference evidence="2" key="2">
    <citation type="submission" date="2017-10" db="EMBL/GenBank/DDBJ databases">
        <title>Ladona fulva Genome sequencing and assembly.</title>
        <authorList>
            <person name="Murali S."/>
            <person name="Richards S."/>
            <person name="Bandaranaike D."/>
            <person name="Bellair M."/>
            <person name="Blankenburg K."/>
            <person name="Chao H."/>
            <person name="Dinh H."/>
            <person name="Doddapaneni H."/>
            <person name="Dugan-Rocha S."/>
            <person name="Elkadiri S."/>
            <person name="Gnanaolivu R."/>
            <person name="Hernandez B."/>
            <person name="Skinner E."/>
            <person name="Javaid M."/>
            <person name="Lee S."/>
            <person name="Li M."/>
            <person name="Ming W."/>
            <person name="Munidasa M."/>
            <person name="Muniz J."/>
            <person name="Nguyen L."/>
            <person name="Hughes D."/>
            <person name="Osuji N."/>
            <person name="Pu L.-L."/>
            <person name="Puazo M."/>
            <person name="Qu C."/>
            <person name="Quiroz J."/>
            <person name="Raj R."/>
            <person name="Weissenberger G."/>
            <person name="Xin Y."/>
            <person name="Zou X."/>
            <person name="Han Y."/>
            <person name="Worley K."/>
            <person name="Muzny D."/>
            <person name="Gibbs R."/>
        </authorList>
    </citation>
    <scope>NUCLEOTIDE SEQUENCE</scope>
    <source>
        <strain evidence="2">Sampled in the wild</strain>
    </source>
</reference>
<name>A0A8K0PB09_LADFU</name>
<proteinExistence type="predicted"/>
<feature type="region of interest" description="Disordered" evidence="1">
    <location>
        <begin position="193"/>
        <end position="269"/>
    </location>
</feature>
<reference evidence="2" key="1">
    <citation type="submission" date="2013-04" db="EMBL/GenBank/DDBJ databases">
        <authorList>
            <person name="Qu J."/>
            <person name="Murali S.C."/>
            <person name="Bandaranaike D."/>
            <person name="Bellair M."/>
            <person name="Blankenburg K."/>
            <person name="Chao H."/>
            <person name="Dinh H."/>
            <person name="Doddapaneni H."/>
            <person name="Downs B."/>
            <person name="Dugan-Rocha S."/>
            <person name="Elkadiri S."/>
            <person name="Gnanaolivu R.D."/>
            <person name="Hernandez B."/>
            <person name="Javaid M."/>
            <person name="Jayaseelan J.C."/>
            <person name="Lee S."/>
            <person name="Li M."/>
            <person name="Ming W."/>
            <person name="Munidasa M."/>
            <person name="Muniz J."/>
            <person name="Nguyen L."/>
            <person name="Ongeri F."/>
            <person name="Osuji N."/>
            <person name="Pu L.-L."/>
            <person name="Puazo M."/>
            <person name="Qu C."/>
            <person name="Quiroz J."/>
            <person name="Raj R."/>
            <person name="Weissenberger G."/>
            <person name="Xin Y."/>
            <person name="Zou X."/>
            <person name="Han Y."/>
            <person name="Richards S."/>
            <person name="Worley K."/>
            <person name="Muzny D."/>
            <person name="Gibbs R."/>
        </authorList>
    </citation>
    <scope>NUCLEOTIDE SEQUENCE</scope>
    <source>
        <strain evidence="2">Sampled in the wild</strain>
    </source>
</reference>